<protein>
    <submittedName>
        <fullName evidence="1">Uncharacterized protein</fullName>
    </submittedName>
</protein>
<gene>
    <name evidence="1" type="ORF">CEUTPL_LOCUS10602</name>
</gene>
<reference evidence="1" key="1">
    <citation type="submission" date="2022-01" db="EMBL/GenBank/DDBJ databases">
        <authorList>
            <person name="King R."/>
        </authorList>
    </citation>
    <scope>NUCLEOTIDE SEQUENCE</scope>
</reference>
<accession>A0A9N9QH34</accession>
<dbReference type="EMBL" id="OU892282">
    <property type="protein sequence ID" value="CAG9770145.1"/>
    <property type="molecule type" value="Genomic_DNA"/>
</dbReference>
<dbReference type="Proteomes" id="UP001152799">
    <property type="component" value="Chromosome 6"/>
</dbReference>
<name>A0A9N9QH34_9CUCU</name>
<keyword evidence="2" id="KW-1185">Reference proteome</keyword>
<sequence>MGWNTKSKQELQNFTIQNIINLATSLDAQLIELCENIYAGGKIECEVYRCRIDSKYIRKRISENQS</sequence>
<organism evidence="1 2">
    <name type="scientific">Ceutorhynchus assimilis</name>
    <name type="common">cabbage seed weevil</name>
    <dbReference type="NCBI Taxonomy" id="467358"/>
    <lineage>
        <taxon>Eukaryota</taxon>
        <taxon>Metazoa</taxon>
        <taxon>Ecdysozoa</taxon>
        <taxon>Arthropoda</taxon>
        <taxon>Hexapoda</taxon>
        <taxon>Insecta</taxon>
        <taxon>Pterygota</taxon>
        <taxon>Neoptera</taxon>
        <taxon>Endopterygota</taxon>
        <taxon>Coleoptera</taxon>
        <taxon>Polyphaga</taxon>
        <taxon>Cucujiformia</taxon>
        <taxon>Curculionidae</taxon>
        <taxon>Ceutorhynchinae</taxon>
        <taxon>Ceutorhynchus</taxon>
    </lineage>
</organism>
<evidence type="ECO:0000313" key="1">
    <source>
        <dbReference type="EMBL" id="CAG9770145.1"/>
    </source>
</evidence>
<dbReference type="AlphaFoldDB" id="A0A9N9QH34"/>
<evidence type="ECO:0000313" key="2">
    <source>
        <dbReference type="Proteomes" id="UP001152799"/>
    </source>
</evidence>
<proteinExistence type="predicted"/>